<keyword evidence="2" id="KW-1185">Reference proteome</keyword>
<evidence type="ECO:0008006" key="3">
    <source>
        <dbReference type="Google" id="ProtNLM"/>
    </source>
</evidence>
<dbReference type="EMBL" id="JAAGOA010000025">
    <property type="protein sequence ID" value="NEE03693.1"/>
    <property type="molecule type" value="Genomic_DNA"/>
</dbReference>
<dbReference type="Proteomes" id="UP000475214">
    <property type="component" value="Unassembled WGS sequence"/>
</dbReference>
<sequence length="59" mass="6630">MGEVRPDGQQLAKDLSKVLAIKDQVRYSGDPLPDHRLRSVRRSMDRLVDVAQRALAETA</sequence>
<evidence type="ECO:0000313" key="1">
    <source>
        <dbReference type="EMBL" id="NEE03693.1"/>
    </source>
</evidence>
<name>A0A6L9SF23_9ACTN</name>
<proteinExistence type="predicted"/>
<reference evidence="1 2" key="1">
    <citation type="submission" date="2020-02" db="EMBL/GenBank/DDBJ databases">
        <authorList>
            <person name="Li X.-J."/>
            <person name="Han X.-M."/>
        </authorList>
    </citation>
    <scope>NUCLEOTIDE SEQUENCE [LARGE SCALE GENOMIC DNA]</scope>
    <source>
        <strain evidence="1 2">CCTCC AB 2017055</strain>
    </source>
</reference>
<protein>
    <recommendedName>
        <fullName evidence="3">HEPN domain-containing protein</fullName>
    </recommendedName>
</protein>
<organism evidence="1 2">
    <name type="scientific">Phytoactinopolyspora halotolerans</name>
    <dbReference type="NCBI Taxonomy" id="1981512"/>
    <lineage>
        <taxon>Bacteria</taxon>
        <taxon>Bacillati</taxon>
        <taxon>Actinomycetota</taxon>
        <taxon>Actinomycetes</taxon>
        <taxon>Jiangellales</taxon>
        <taxon>Jiangellaceae</taxon>
        <taxon>Phytoactinopolyspora</taxon>
    </lineage>
</organism>
<dbReference type="AlphaFoldDB" id="A0A6L9SF23"/>
<gene>
    <name evidence="1" type="ORF">G1H10_26350</name>
</gene>
<dbReference type="RefSeq" id="WP_163743589.1">
    <property type="nucleotide sequence ID" value="NZ_JAAGOA010000025.1"/>
</dbReference>
<accession>A0A6L9SF23</accession>
<evidence type="ECO:0000313" key="2">
    <source>
        <dbReference type="Proteomes" id="UP000475214"/>
    </source>
</evidence>
<comment type="caution">
    <text evidence="1">The sequence shown here is derived from an EMBL/GenBank/DDBJ whole genome shotgun (WGS) entry which is preliminary data.</text>
</comment>